<dbReference type="AlphaFoldDB" id="A0AAN5CFS0"/>
<feature type="non-terminal residue" evidence="1">
    <location>
        <position position="1"/>
    </location>
</feature>
<proteinExistence type="predicted"/>
<reference evidence="2" key="1">
    <citation type="submission" date="2022-10" db="EMBL/GenBank/DDBJ databases">
        <title>Genome assembly of Pristionchus species.</title>
        <authorList>
            <person name="Yoshida K."/>
            <person name="Sommer R.J."/>
        </authorList>
    </citation>
    <scope>NUCLEOTIDE SEQUENCE [LARGE SCALE GENOMIC DNA]</scope>
    <source>
        <strain evidence="2">RS5460</strain>
    </source>
</reference>
<accession>A0AAN5CFS0</accession>
<feature type="non-terminal residue" evidence="1">
    <location>
        <position position="65"/>
    </location>
</feature>
<dbReference type="EMBL" id="BTRK01000003">
    <property type="protein sequence ID" value="GMR40446.1"/>
    <property type="molecule type" value="Genomic_DNA"/>
</dbReference>
<sequence length="65" mass="7401">GSKRVLPYAGSKLPSNPDASQRNVFFLRNSRIDMSGERTMHRGIQVHKQRVYLPRVKDSDGGLLY</sequence>
<name>A0AAN5CFS0_9BILA</name>
<evidence type="ECO:0000313" key="1">
    <source>
        <dbReference type="EMBL" id="GMR40446.1"/>
    </source>
</evidence>
<evidence type="ECO:0000313" key="2">
    <source>
        <dbReference type="Proteomes" id="UP001328107"/>
    </source>
</evidence>
<gene>
    <name evidence="1" type="ORF">PMAYCL1PPCAC_10641</name>
</gene>
<protein>
    <submittedName>
        <fullName evidence="1">Uncharacterized protein</fullName>
    </submittedName>
</protein>
<dbReference type="Proteomes" id="UP001328107">
    <property type="component" value="Unassembled WGS sequence"/>
</dbReference>
<organism evidence="1 2">
    <name type="scientific">Pristionchus mayeri</name>
    <dbReference type="NCBI Taxonomy" id="1317129"/>
    <lineage>
        <taxon>Eukaryota</taxon>
        <taxon>Metazoa</taxon>
        <taxon>Ecdysozoa</taxon>
        <taxon>Nematoda</taxon>
        <taxon>Chromadorea</taxon>
        <taxon>Rhabditida</taxon>
        <taxon>Rhabditina</taxon>
        <taxon>Diplogasteromorpha</taxon>
        <taxon>Diplogasteroidea</taxon>
        <taxon>Neodiplogasteridae</taxon>
        <taxon>Pristionchus</taxon>
    </lineage>
</organism>
<comment type="caution">
    <text evidence="1">The sequence shown here is derived from an EMBL/GenBank/DDBJ whole genome shotgun (WGS) entry which is preliminary data.</text>
</comment>
<keyword evidence="2" id="KW-1185">Reference proteome</keyword>